<name>A0ABW0R4M4_9BACL</name>
<dbReference type="RefSeq" id="WP_378113977.1">
    <property type="nucleotide sequence ID" value="NZ_JBHSNC010000057.1"/>
</dbReference>
<dbReference type="PROSITE" id="PS51186">
    <property type="entry name" value="GNAT"/>
    <property type="match status" value="1"/>
</dbReference>
<evidence type="ECO:0000313" key="3">
    <source>
        <dbReference type="Proteomes" id="UP001596108"/>
    </source>
</evidence>
<gene>
    <name evidence="2" type="ORF">ACFPQ4_21525</name>
</gene>
<keyword evidence="2" id="KW-0012">Acyltransferase</keyword>
<sequence>MGVALVRAIDQDAQSIYDIQIQAFAPLLEKYRDYDTSPANETLDRVRARINAPRSAYFKIIEAGVLVGAIRVWWKEETQFWISPIFIAPVHQGRGLSQQALALAEQLYPEAESWELATILEETRNCYLYEKIGYERTGVQQRLNDQATLIYYKKTISQ</sequence>
<dbReference type="GO" id="GO:0016746">
    <property type="term" value="F:acyltransferase activity"/>
    <property type="evidence" value="ECO:0007669"/>
    <property type="project" value="UniProtKB-KW"/>
</dbReference>
<proteinExistence type="predicted"/>
<dbReference type="Proteomes" id="UP001596108">
    <property type="component" value="Unassembled WGS sequence"/>
</dbReference>
<evidence type="ECO:0000259" key="1">
    <source>
        <dbReference type="PROSITE" id="PS51186"/>
    </source>
</evidence>
<accession>A0ABW0R4M4</accession>
<keyword evidence="3" id="KW-1185">Reference proteome</keyword>
<feature type="domain" description="N-acetyltransferase" evidence="1">
    <location>
        <begin position="4"/>
        <end position="157"/>
    </location>
</feature>
<dbReference type="InterPro" id="IPR016181">
    <property type="entry name" value="Acyl_CoA_acyltransferase"/>
</dbReference>
<dbReference type="EC" id="2.3.-.-" evidence="2"/>
<keyword evidence="2" id="KW-0808">Transferase</keyword>
<dbReference type="CDD" id="cd04301">
    <property type="entry name" value="NAT_SF"/>
    <property type="match status" value="1"/>
</dbReference>
<dbReference type="Pfam" id="PF00583">
    <property type="entry name" value="Acetyltransf_1"/>
    <property type="match status" value="1"/>
</dbReference>
<dbReference type="InterPro" id="IPR000182">
    <property type="entry name" value="GNAT_dom"/>
</dbReference>
<comment type="caution">
    <text evidence="2">The sequence shown here is derived from an EMBL/GenBank/DDBJ whole genome shotgun (WGS) entry which is preliminary data.</text>
</comment>
<reference evidence="3" key="1">
    <citation type="journal article" date="2019" name="Int. J. Syst. Evol. Microbiol.">
        <title>The Global Catalogue of Microorganisms (GCM) 10K type strain sequencing project: providing services to taxonomists for standard genome sequencing and annotation.</title>
        <authorList>
            <consortium name="The Broad Institute Genomics Platform"/>
            <consortium name="The Broad Institute Genome Sequencing Center for Infectious Disease"/>
            <person name="Wu L."/>
            <person name="Ma J."/>
        </authorList>
    </citation>
    <scope>NUCLEOTIDE SEQUENCE [LARGE SCALE GENOMIC DNA]</scope>
    <source>
        <strain evidence="3">CGMCC 1.18578</strain>
    </source>
</reference>
<dbReference type="EMBL" id="JBHSNC010000057">
    <property type="protein sequence ID" value="MFC5532005.1"/>
    <property type="molecule type" value="Genomic_DNA"/>
</dbReference>
<dbReference type="SUPFAM" id="SSF55729">
    <property type="entry name" value="Acyl-CoA N-acyltransferases (Nat)"/>
    <property type="match status" value="1"/>
</dbReference>
<evidence type="ECO:0000313" key="2">
    <source>
        <dbReference type="EMBL" id="MFC5532005.1"/>
    </source>
</evidence>
<protein>
    <submittedName>
        <fullName evidence="2">GNAT family N-acetyltransferase</fullName>
        <ecNumber evidence="2">2.3.-.-</ecNumber>
    </submittedName>
</protein>
<dbReference type="Gene3D" id="3.40.630.30">
    <property type="match status" value="1"/>
</dbReference>
<organism evidence="2 3">
    <name type="scientific">Cohnella yongneupensis</name>
    <dbReference type="NCBI Taxonomy" id="425006"/>
    <lineage>
        <taxon>Bacteria</taxon>
        <taxon>Bacillati</taxon>
        <taxon>Bacillota</taxon>
        <taxon>Bacilli</taxon>
        <taxon>Bacillales</taxon>
        <taxon>Paenibacillaceae</taxon>
        <taxon>Cohnella</taxon>
    </lineage>
</organism>